<feature type="domain" description="Resolvase/invertase-type recombinase catalytic" evidence="1">
    <location>
        <begin position="12"/>
        <end position="160"/>
    </location>
</feature>
<dbReference type="InterPro" id="IPR050639">
    <property type="entry name" value="SSR_resolvase"/>
</dbReference>
<evidence type="ECO:0000313" key="4">
    <source>
        <dbReference type="Proteomes" id="UP000251075"/>
    </source>
</evidence>
<organism evidence="3 4">
    <name type="scientific">Paramagnetospirillum kuznetsovii</name>
    <dbReference type="NCBI Taxonomy" id="2053833"/>
    <lineage>
        <taxon>Bacteria</taxon>
        <taxon>Pseudomonadati</taxon>
        <taxon>Pseudomonadota</taxon>
        <taxon>Alphaproteobacteria</taxon>
        <taxon>Rhodospirillales</taxon>
        <taxon>Magnetospirillaceae</taxon>
        <taxon>Paramagnetospirillum</taxon>
    </lineage>
</organism>
<name>A0A364NT47_9PROT</name>
<dbReference type="Gene3D" id="3.40.50.1390">
    <property type="entry name" value="Resolvase, N-terminal catalytic domain"/>
    <property type="match status" value="1"/>
</dbReference>
<gene>
    <name evidence="3" type="ORF">CU669_19595</name>
</gene>
<dbReference type="InterPro" id="IPR036162">
    <property type="entry name" value="Resolvase-like_N_sf"/>
</dbReference>
<dbReference type="InterPro" id="IPR011109">
    <property type="entry name" value="DNA_bind_recombinase_dom"/>
</dbReference>
<reference evidence="3 4" key="1">
    <citation type="submission" date="2017-11" db="EMBL/GenBank/DDBJ databases">
        <title>Draft genome sequence of magnetotactic bacterium Magnetospirillum kuznetsovii LBB-42.</title>
        <authorList>
            <person name="Grouzdev D.S."/>
            <person name="Rysina M.S."/>
            <person name="Baslerov R.V."/>
            <person name="Koziaeva V."/>
        </authorList>
    </citation>
    <scope>NUCLEOTIDE SEQUENCE [LARGE SCALE GENOMIC DNA]</scope>
    <source>
        <strain evidence="3 4">LBB-42</strain>
    </source>
</reference>
<accession>A0A364NT47</accession>
<dbReference type="Gene3D" id="3.90.1750.20">
    <property type="entry name" value="Putative Large Serine Recombinase, Chain B, Domain 2"/>
    <property type="match status" value="1"/>
</dbReference>
<evidence type="ECO:0000313" key="3">
    <source>
        <dbReference type="EMBL" id="RAU20212.1"/>
    </source>
</evidence>
<protein>
    <submittedName>
        <fullName evidence="3">Serine recombinase</fullName>
    </submittedName>
</protein>
<dbReference type="InterPro" id="IPR006119">
    <property type="entry name" value="Resolv_N"/>
</dbReference>
<dbReference type="SMART" id="SM00857">
    <property type="entry name" value="Resolvase"/>
    <property type="match status" value="1"/>
</dbReference>
<dbReference type="PANTHER" id="PTHR30461:SF23">
    <property type="entry name" value="DNA RECOMBINASE-RELATED"/>
    <property type="match status" value="1"/>
</dbReference>
<dbReference type="InterPro" id="IPR025827">
    <property type="entry name" value="Zn_ribbon_recom_dom"/>
</dbReference>
<evidence type="ECO:0000259" key="1">
    <source>
        <dbReference type="PROSITE" id="PS51736"/>
    </source>
</evidence>
<dbReference type="EMBL" id="PGTO01000030">
    <property type="protein sequence ID" value="RAU20212.1"/>
    <property type="molecule type" value="Genomic_DNA"/>
</dbReference>
<proteinExistence type="predicted"/>
<dbReference type="AlphaFoldDB" id="A0A364NT47"/>
<keyword evidence="4" id="KW-1185">Reference proteome</keyword>
<comment type="caution">
    <text evidence="3">The sequence shown here is derived from an EMBL/GenBank/DDBJ whole genome shotgun (WGS) entry which is preliminary data.</text>
</comment>
<dbReference type="Proteomes" id="UP000251075">
    <property type="component" value="Unassembled WGS sequence"/>
</dbReference>
<dbReference type="GO" id="GO:0000150">
    <property type="term" value="F:DNA strand exchange activity"/>
    <property type="evidence" value="ECO:0007669"/>
    <property type="project" value="InterPro"/>
</dbReference>
<dbReference type="Pfam" id="PF13408">
    <property type="entry name" value="Zn_ribbon_recom"/>
    <property type="match status" value="1"/>
</dbReference>
<dbReference type="PROSITE" id="PS51737">
    <property type="entry name" value="RECOMBINASE_DNA_BIND"/>
    <property type="match status" value="1"/>
</dbReference>
<sequence length="564" mass="62078">MSLVSASATSTRIAIYARFSTDMQREASIDDQVRVCTAHIERMGGTVVDVFTDYAISGANNNRPGLMNLMAAVRDGRIDMVVAEALDRVSRDQEHIAGIYKQLTFAGVQLFTTSEGPITELQIGFKGTMNALFLKDLGDKTHRGLEGRVSQGKSAGGKAFGYRVVHQLDARGEPIRGDRAIDPAQASIVIRIFMLFVSGHSPRAIAKALNAEGILGPDGGAWQDTTIRGHQGRGTGILRNQFYIGVMIWNRQRYIKDPATCKRVSRPNPPSEWKYADVPHLRIVDQDLWDRAQARLDGIRASDRSQKAREREFWKDRRPKHLLTGKAYCGCCGGALATIGQDYLACSAARNKGTCDNGRGIRRNVIETLILDALKTRLMAPELVKEFSSAFIAETNKMRAEAESGRVLVERDHAQVSRRLRGLYDAIADGLRTPGLKGQLEELERRQADLERRLSEPHASQPRLHPNLAEIYRAKVTSLHDALADPASSTEAIEIIRSLIERIEVRPTEGKGFEIELIGDIANMIELGLETKKAAPGGAAVLGQYRSSVKVVAGAGFEPATFRL</sequence>
<dbReference type="PROSITE" id="PS51736">
    <property type="entry name" value="RECOMBINASES_3"/>
    <property type="match status" value="1"/>
</dbReference>
<dbReference type="Pfam" id="PF07508">
    <property type="entry name" value="Recombinase"/>
    <property type="match status" value="1"/>
</dbReference>
<dbReference type="PANTHER" id="PTHR30461">
    <property type="entry name" value="DNA-INVERTASE FROM LAMBDOID PROPHAGE"/>
    <property type="match status" value="1"/>
</dbReference>
<dbReference type="Pfam" id="PF00239">
    <property type="entry name" value="Resolvase"/>
    <property type="match status" value="1"/>
</dbReference>
<dbReference type="InterPro" id="IPR038109">
    <property type="entry name" value="DNA_bind_recomb_sf"/>
</dbReference>
<dbReference type="SUPFAM" id="SSF53041">
    <property type="entry name" value="Resolvase-like"/>
    <property type="match status" value="1"/>
</dbReference>
<dbReference type="GO" id="GO:0003677">
    <property type="term" value="F:DNA binding"/>
    <property type="evidence" value="ECO:0007669"/>
    <property type="project" value="InterPro"/>
</dbReference>
<dbReference type="CDD" id="cd00338">
    <property type="entry name" value="Ser_Recombinase"/>
    <property type="match status" value="1"/>
</dbReference>
<dbReference type="OrthoDB" id="9791494at2"/>
<feature type="domain" description="Recombinase" evidence="2">
    <location>
        <begin position="159"/>
        <end position="302"/>
    </location>
</feature>
<evidence type="ECO:0000259" key="2">
    <source>
        <dbReference type="PROSITE" id="PS51737"/>
    </source>
</evidence>